<protein>
    <submittedName>
        <fullName evidence="2">Uncharacterized protein</fullName>
    </submittedName>
</protein>
<proteinExistence type="predicted"/>
<accession>A0AAV9P3C7</accession>
<gene>
    <name evidence="2" type="ORF">LTR77_008595</name>
</gene>
<sequence>MSYHDWRKHGSAYHEVFSEGLKPYYECDSTVARVPAHQQENAPSTGPASGVASESAPEQNNVMRTLPSQGEDNQHGAEADLSDLIQWDSDVDVPN</sequence>
<dbReference type="EMBL" id="JAVRRT010000014">
    <property type="protein sequence ID" value="KAK5166334.1"/>
    <property type="molecule type" value="Genomic_DNA"/>
</dbReference>
<dbReference type="Proteomes" id="UP001337655">
    <property type="component" value="Unassembled WGS sequence"/>
</dbReference>
<dbReference type="AlphaFoldDB" id="A0AAV9P3C7"/>
<comment type="caution">
    <text evidence="2">The sequence shown here is derived from an EMBL/GenBank/DDBJ whole genome shotgun (WGS) entry which is preliminary data.</text>
</comment>
<organism evidence="2 3">
    <name type="scientific">Saxophila tyrrhenica</name>
    <dbReference type="NCBI Taxonomy" id="1690608"/>
    <lineage>
        <taxon>Eukaryota</taxon>
        <taxon>Fungi</taxon>
        <taxon>Dikarya</taxon>
        <taxon>Ascomycota</taxon>
        <taxon>Pezizomycotina</taxon>
        <taxon>Dothideomycetes</taxon>
        <taxon>Dothideomycetidae</taxon>
        <taxon>Mycosphaerellales</taxon>
        <taxon>Extremaceae</taxon>
        <taxon>Saxophila</taxon>
    </lineage>
</organism>
<feature type="region of interest" description="Disordered" evidence="1">
    <location>
        <begin position="35"/>
        <end position="95"/>
    </location>
</feature>
<name>A0AAV9P3C7_9PEZI</name>
<dbReference type="GeneID" id="89929928"/>
<dbReference type="RefSeq" id="XP_064656287.1">
    <property type="nucleotide sequence ID" value="XM_064805827.1"/>
</dbReference>
<keyword evidence="3" id="KW-1185">Reference proteome</keyword>
<feature type="compositionally biased region" description="Polar residues" evidence="1">
    <location>
        <begin position="56"/>
        <end position="71"/>
    </location>
</feature>
<feature type="compositionally biased region" description="Polar residues" evidence="1">
    <location>
        <begin position="38"/>
        <end position="47"/>
    </location>
</feature>
<evidence type="ECO:0000256" key="1">
    <source>
        <dbReference type="SAM" id="MobiDB-lite"/>
    </source>
</evidence>
<reference evidence="2 3" key="1">
    <citation type="submission" date="2023-08" db="EMBL/GenBank/DDBJ databases">
        <title>Black Yeasts Isolated from many extreme environments.</title>
        <authorList>
            <person name="Coleine C."/>
            <person name="Stajich J.E."/>
            <person name="Selbmann L."/>
        </authorList>
    </citation>
    <scope>NUCLEOTIDE SEQUENCE [LARGE SCALE GENOMIC DNA]</scope>
    <source>
        <strain evidence="2 3">CCFEE 5935</strain>
    </source>
</reference>
<evidence type="ECO:0000313" key="2">
    <source>
        <dbReference type="EMBL" id="KAK5166334.1"/>
    </source>
</evidence>
<evidence type="ECO:0000313" key="3">
    <source>
        <dbReference type="Proteomes" id="UP001337655"/>
    </source>
</evidence>